<keyword evidence="1" id="KW-1133">Transmembrane helix</keyword>
<dbReference type="Proteomes" id="UP000243579">
    <property type="component" value="Unassembled WGS sequence"/>
</dbReference>
<dbReference type="STRING" id="1202772.A0A1V9YB38"/>
<gene>
    <name evidence="2" type="ORF">ACHHYP_15308</name>
</gene>
<name>A0A1V9YB38_ACHHY</name>
<dbReference type="GO" id="GO:0004553">
    <property type="term" value="F:hydrolase activity, hydrolyzing O-glycosyl compounds"/>
    <property type="evidence" value="ECO:0007669"/>
    <property type="project" value="InterPro"/>
</dbReference>
<feature type="transmembrane region" description="Helical" evidence="1">
    <location>
        <begin position="331"/>
        <end position="353"/>
    </location>
</feature>
<dbReference type="PRINTS" id="PR00733">
    <property type="entry name" value="GLHYDRLASE6"/>
</dbReference>
<dbReference type="InterPro" id="IPR036434">
    <property type="entry name" value="Beta_cellobiohydrolase_sf"/>
</dbReference>
<evidence type="ECO:0000313" key="3">
    <source>
        <dbReference type="Proteomes" id="UP000243579"/>
    </source>
</evidence>
<organism evidence="2 3">
    <name type="scientific">Achlya hypogyna</name>
    <name type="common">Oomycete</name>
    <name type="synonym">Protoachlya hypogyna</name>
    <dbReference type="NCBI Taxonomy" id="1202772"/>
    <lineage>
        <taxon>Eukaryota</taxon>
        <taxon>Sar</taxon>
        <taxon>Stramenopiles</taxon>
        <taxon>Oomycota</taxon>
        <taxon>Saprolegniomycetes</taxon>
        <taxon>Saprolegniales</taxon>
        <taxon>Achlyaceae</taxon>
        <taxon>Achlya</taxon>
    </lineage>
</organism>
<accession>A0A1V9YB38</accession>
<keyword evidence="3" id="KW-1185">Reference proteome</keyword>
<evidence type="ECO:0000313" key="2">
    <source>
        <dbReference type="EMBL" id="OQR82931.1"/>
    </source>
</evidence>
<keyword evidence="1" id="KW-0812">Transmembrane</keyword>
<dbReference type="SUPFAM" id="SSF51989">
    <property type="entry name" value="Glycosyl hydrolases family 6, cellulases"/>
    <property type="match status" value="1"/>
</dbReference>
<dbReference type="Gene3D" id="3.20.20.40">
    <property type="entry name" value="1, 4-beta cellobiohydrolase"/>
    <property type="match status" value="1"/>
</dbReference>
<reference evidence="2 3" key="1">
    <citation type="journal article" date="2014" name="Genome Biol. Evol.">
        <title>The secreted proteins of Achlya hypogyna and Thraustotheca clavata identify the ancestral oomycete secretome and reveal gene acquisitions by horizontal gene transfer.</title>
        <authorList>
            <person name="Misner I."/>
            <person name="Blouin N."/>
            <person name="Leonard G."/>
            <person name="Richards T.A."/>
            <person name="Lane C.E."/>
        </authorList>
    </citation>
    <scope>NUCLEOTIDE SEQUENCE [LARGE SCALE GENOMIC DNA]</scope>
    <source>
        <strain evidence="2 3">ATCC 48635</strain>
    </source>
</reference>
<dbReference type="GO" id="GO:0030245">
    <property type="term" value="P:cellulose catabolic process"/>
    <property type="evidence" value="ECO:0007669"/>
    <property type="project" value="InterPro"/>
</dbReference>
<dbReference type="OrthoDB" id="64893at2759"/>
<dbReference type="PANTHER" id="PTHR34876">
    <property type="match status" value="1"/>
</dbReference>
<comment type="caution">
    <text evidence="2">The sequence shown here is derived from an EMBL/GenBank/DDBJ whole genome shotgun (WGS) entry which is preliminary data.</text>
</comment>
<dbReference type="AlphaFoldDB" id="A0A1V9YB38"/>
<proteinExistence type="predicted"/>
<keyword evidence="2" id="KW-0378">Hydrolase</keyword>
<dbReference type="InterPro" id="IPR016288">
    <property type="entry name" value="Beta_cellobiohydrolase"/>
</dbReference>
<evidence type="ECO:0000256" key="1">
    <source>
        <dbReference type="SAM" id="Phobius"/>
    </source>
</evidence>
<dbReference type="Pfam" id="PF01341">
    <property type="entry name" value="Glyco_hydro_6"/>
    <property type="match status" value="1"/>
</dbReference>
<keyword evidence="1" id="KW-0472">Membrane</keyword>
<dbReference type="PANTHER" id="PTHR34876:SF4">
    <property type="entry name" value="1,4-BETA-D-GLUCAN CELLOBIOHYDROLASE C-RELATED"/>
    <property type="match status" value="1"/>
</dbReference>
<dbReference type="EMBL" id="JNBR01002408">
    <property type="protein sequence ID" value="OQR82931.1"/>
    <property type="molecule type" value="Genomic_DNA"/>
</dbReference>
<protein>
    <submittedName>
        <fullName evidence="2">Glycoside hydrolase</fullName>
    </submittedName>
</protein>
<sequence>MTTQLCQGVAPDNLVAAQSKYPRLKPALSAVLEQPLATWYTDRANYLSAATQVVVKCAAGNGRASQLPVIVVYGLPGKDCAGTFSNQGTNANSADYATFISSLASAVGTQPVLYVLEPDAVGLLADGADSCAWSNGYLANMQAAMKTLTATNPNALMYVDVGWWTFKNATTMDAMLPIVDKLAAAGRLRGIAINTSNYRSNAQLLEYCTNFAAARPGYTCVFDTSRNYRGASPAGEWCNAETAALGIPPTSNTGSPLVDYYLWLKTPGQSDGLCNTGVSADAMRGPPAGDFFERGFSMMWDNGYFVDKGLGTKLGEYAVPGQASGSSVSPIVWAIVAAVVVAAGAFIALGLVLKKRSNEKRHKVTLARVEEYQQRQRQVQCASVNRDTL</sequence>